<evidence type="ECO:0000313" key="1">
    <source>
        <dbReference type="EMBL" id="USS44140.1"/>
    </source>
</evidence>
<dbReference type="EMBL" id="CP099584">
    <property type="protein sequence ID" value="USS44140.1"/>
    <property type="molecule type" value="Genomic_DNA"/>
</dbReference>
<dbReference type="RefSeq" id="WP_252836580.1">
    <property type="nucleotide sequence ID" value="NZ_CP099584.1"/>
</dbReference>
<accession>A0ABY5BC95</accession>
<evidence type="ECO:0000313" key="2">
    <source>
        <dbReference type="Proteomes" id="UP001056386"/>
    </source>
</evidence>
<reference evidence="1" key="1">
    <citation type="submission" date="2022-06" db="EMBL/GenBank/DDBJ databases">
        <title>Draft genome sequence of Burkholderia glumae strain GR20004 isolated from rice panicle showing bacterial panicle blight.</title>
        <authorList>
            <person name="Choi S.Y."/>
            <person name="Lee Y.H."/>
        </authorList>
    </citation>
    <scope>NUCLEOTIDE SEQUENCE</scope>
    <source>
        <strain evidence="1">GR20004</strain>
        <plasmid evidence="1">unnamed1</plasmid>
    </source>
</reference>
<name>A0ABY5BC95_BURGL</name>
<keyword evidence="2" id="KW-1185">Reference proteome</keyword>
<proteinExistence type="predicted"/>
<keyword evidence="1" id="KW-0614">Plasmid</keyword>
<sequence length="77" mass="8619">MALHPEFGGADELVAKAPVGVRMTWTAETLQLDAASFHDHAQRVLELAIDGVVVAHKTKRENTSGRRFWDLIEFTQM</sequence>
<protein>
    <submittedName>
        <fullName evidence="1">Uncharacterized protein</fullName>
    </submittedName>
</protein>
<dbReference type="Proteomes" id="UP001056386">
    <property type="component" value="Plasmid unnamed1"/>
</dbReference>
<organism evidence="1 2">
    <name type="scientific">Burkholderia glumae</name>
    <name type="common">Pseudomonas glumae</name>
    <dbReference type="NCBI Taxonomy" id="337"/>
    <lineage>
        <taxon>Bacteria</taxon>
        <taxon>Pseudomonadati</taxon>
        <taxon>Pseudomonadota</taxon>
        <taxon>Betaproteobacteria</taxon>
        <taxon>Burkholderiales</taxon>
        <taxon>Burkholderiaceae</taxon>
        <taxon>Burkholderia</taxon>
    </lineage>
</organism>
<gene>
    <name evidence="1" type="ORF">NFI99_12675</name>
</gene>
<geneLocation type="plasmid" evidence="1 2">
    <name>unnamed1</name>
</geneLocation>